<dbReference type="AlphaFoldDB" id="A0A238HFY6"/>
<dbReference type="EMBL" id="FXUV01000027">
    <property type="protein sequence ID" value="SMQ12625.1"/>
    <property type="molecule type" value="Genomic_DNA"/>
</dbReference>
<name>A0A238HFY6_9NEIS</name>
<proteinExistence type="predicted"/>
<dbReference type="Proteomes" id="UP000215450">
    <property type="component" value="Unassembled WGS sequence"/>
</dbReference>
<dbReference type="EMBL" id="FXUV02000013">
    <property type="protein sequence ID" value="SNB61568.1"/>
    <property type="molecule type" value="Genomic_DNA"/>
</dbReference>
<dbReference type="RefSeq" id="WP_095062778.1">
    <property type="nucleotide sequence ID" value="NZ_FXUV02000013.1"/>
</dbReference>
<dbReference type="STRING" id="1522312.GCA_900177895_00461"/>
<accession>A0A238HFY6</accession>
<evidence type="ECO:0000313" key="3">
    <source>
        <dbReference type="Proteomes" id="UP000215450"/>
    </source>
</evidence>
<evidence type="ECO:0000313" key="2">
    <source>
        <dbReference type="EMBL" id="SNB61568.1"/>
    </source>
</evidence>
<reference evidence="2 3" key="2">
    <citation type="submission" date="2017-06" db="EMBL/GenBank/DDBJ databases">
        <authorList>
            <person name="Kim H.J."/>
            <person name="Triplett B.A."/>
        </authorList>
    </citation>
    <scope>NUCLEOTIDE SEQUENCE [LARGE SCALE GENOMIC DNA]</scope>
    <source>
        <strain evidence="2">Kingella_eburonensis</strain>
    </source>
</reference>
<protein>
    <submittedName>
        <fullName evidence="1">Uncharacterized protein</fullName>
    </submittedName>
</protein>
<reference evidence="1" key="1">
    <citation type="submission" date="2017-05" db="EMBL/GenBank/DDBJ databases">
        <authorList>
            <person name="Song R."/>
            <person name="Chenine A.L."/>
            <person name="Ruprecht R.M."/>
        </authorList>
    </citation>
    <scope>NUCLEOTIDE SEQUENCE</scope>
    <source>
        <strain evidence="1">Kingella_eburonensis</strain>
    </source>
</reference>
<gene>
    <name evidence="2" type="ORF">KEBURONENSIS_00856</name>
    <name evidence="1" type="ORF">KEBURONENSIS_01526</name>
</gene>
<evidence type="ECO:0000313" key="1">
    <source>
        <dbReference type="EMBL" id="SMQ12625.1"/>
    </source>
</evidence>
<keyword evidence="3" id="KW-1185">Reference proteome</keyword>
<organism evidence="1">
    <name type="scientific">Kingella negevensis</name>
    <dbReference type="NCBI Taxonomy" id="1522312"/>
    <lineage>
        <taxon>Bacteria</taxon>
        <taxon>Pseudomonadati</taxon>
        <taxon>Pseudomonadota</taxon>
        <taxon>Betaproteobacteria</taxon>
        <taxon>Neisseriales</taxon>
        <taxon>Neisseriaceae</taxon>
        <taxon>Kingella</taxon>
    </lineage>
</organism>
<sequence length="125" mass="14525">MQKIMQGLVNRSHQTLQRYVNQCVTKKSSDFCAQLDTAYQAGMDEKRQDMPAEMKELNLTIPKFGINAKTRQWQSKHADEAAQIRKATISKSSTKTAFTRLQNSSDWETRVEQTTQTIERLWQQK</sequence>